<evidence type="ECO:0000256" key="3">
    <source>
        <dbReference type="ARBA" id="ARBA00022801"/>
    </source>
</evidence>
<gene>
    <name evidence="7" type="primary">hutI</name>
    <name evidence="10" type="ORF">N177_2774</name>
</gene>
<evidence type="ECO:0000259" key="9">
    <source>
        <dbReference type="Pfam" id="PF22039"/>
    </source>
</evidence>
<feature type="binding site" evidence="7">
    <location>
        <position position="333"/>
    </location>
    <ligand>
        <name>N-formimidoyl-L-glutamate</name>
        <dbReference type="ChEBI" id="CHEBI:58928"/>
    </ligand>
</feature>
<dbReference type="PANTHER" id="PTHR42752">
    <property type="entry name" value="IMIDAZOLONEPROPIONASE"/>
    <property type="match status" value="1"/>
</dbReference>
<keyword evidence="4 7" id="KW-0369">Histidine metabolism</keyword>
<dbReference type="InterPro" id="IPR054418">
    <property type="entry name" value="MQNX/HUTI_composite_N"/>
</dbReference>
<feature type="binding site" evidence="7">
    <location>
        <position position="156"/>
    </location>
    <ligand>
        <name>4-imidazolone-5-propanoate</name>
        <dbReference type="ChEBI" id="CHEBI:77893"/>
    </ligand>
</feature>
<dbReference type="PANTHER" id="PTHR42752:SF1">
    <property type="entry name" value="IMIDAZOLONEPROPIONASE-RELATED"/>
    <property type="match status" value="1"/>
</dbReference>
<comment type="caution">
    <text evidence="10">The sequence shown here is derived from an EMBL/GenBank/DDBJ whole genome shotgun (WGS) entry which is preliminary data.</text>
</comment>
<protein>
    <recommendedName>
        <fullName evidence="1 7">Imidazolonepropionase</fullName>
        <ecNumber evidence="1 7">3.5.2.7</ecNumber>
    </recommendedName>
    <alternativeName>
        <fullName evidence="7">Imidazolone-5-propionate hydrolase</fullName>
    </alternativeName>
</protein>
<comment type="function">
    <text evidence="7">Catalyzes the hydrolytic cleavage of the carbon-nitrogen bond in imidazolone-5-propanoate to yield N-formimidoyl-L-glutamate. It is the third step in the universal histidine degradation pathway.</text>
</comment>
<dbReference type="HAMAP" id="MF_00372">
    <property type="entry name" value="HutI"/>
    <property type="match status" value="1"/>
</dbReference>
<comment type="subcellular location">
    <subcellularLocation>
        <location evidence="7">Cytoplasm</location>
    </subcellularLocation>
</comment>
<feature type="binding site" evidence="7">
    <location>
        <position position="254"/>
    </location>
    <ligand>
        <name>Zn(2+)</name>
        <dbReference type="ChEBI" id="CHEBI:29105"/>
    </ligand>
</feature>
<dbReference type="Pfam" id="PF01979">
    <property type="entry name" value="Amidohydro_1"/>
    <property type="match status" value="1"/>
</dbReference>
<evidence type="ECO:0000256" key="2">
    <source>
        <dbReference type="ARBA" id="ARBA00022723"/>
    </source>
</evidence>
<dbReference type="GO" id="GO:0008270">
    <property type="term" value="F:zinc ion binding"/>
    <property type="evidence" value="ECO:0007669"/>
    <property type="project" value="UniProtKB-UniRule"/>
</dbReference>
<dbReference type="GO" id="GO:0019556">
    <property type="term" value="P:L-histidine catabolic process to glutamate and formamide"/>
    <property type="evidence" value="ECO:0007669"/>
    <property type="project" value="UniProtKB-UniRule"/>
</dbReference>
<feature type="binding site" evidence="7">
    <location>
        <position position="257"/>
    </location>
    <ligand>
        <name>4-imidazolone-5-propanoate</name>
        <dbReference type="ChEBI" id="CHEBI:77893"/>
    </ligand>
</feature>
<dbReference type="Proteomes" id="UP000017819">
    <property type="component" value="Unassembled WGS sequence"/>
</dbReference>
<feature type="domain" description="Amidohydrolase-related" evidence="8">
    <location>
        <begin position="75"/>
        <end position="393"/>
    </location>
</feature>
<sequence length="415" mass="43811">MGVRGKTPTLANAGDARMPELLHNAQVATLEGPDYGLVRDAAVAVDAGRIAWVGPAADVPAAFAGWARRDLQGRLVTPAFIDCHTHIVFGGSRAREFEMRLQGASYEEIARAGGGILSTVAATREASEAGLLAAALPRVDAFLTEGVTTIEVKSGYGLDVEAELKMLRAARRIASERPVRVRTTFLGAHACPPEFAGRPDDYLAEVCLPALDAAHEEGLVDAVDGFCEGIAFSPEQIARVFDRARELGLPVKLHAEQLSHQGGTALAARYGALSADHVEYATEEDAAAMAASGTVAVLLPGAYYTLHETQAPPIAAFRAHGVKMALATDCNPGTSPMTSLLLAMNMGCTLFRLTPEEALRGVTEHAARALGLSDCGRIAVGLRADLAVWDVAEPAELAWRIGFNPLRERIFGGVA</sequence>
<evidence type="ECO:0000256" key="1">
    <source>
        <dbReference type="ARBA" id="ARBA00012864"/>
    </source>
</evidence>
<feature type="binding site" evidence="7">
    <location>
        <position position="329"/>
    </location>
    <ligand>
        <name>Zn(2+)</name>
        <dbReference type="ChEBI" id="CHEBI:29105"/>
    </ligand>
</feature>
<proteinExistence type="inferred from homology"/>
<feature type="binding site" evidence="7">
    <location>
        <position position="331"/>
    </location>
    <ligand>
        <name>N-formimidoyl-L-glutamate</name>
        <dbReference type="ChEBI" id="CHEBI:58928"/>
    </ligand>
</feature>
<feature type="binding site" evidence="7">
    <location>
        <position position="93"/>
    </location>
    <ligand>
        <name>4-imidazolone-5-propanoate</name>
        <dbReference type="ChEBI" id="CHEBI:77893"/>
    </ligand>
</feature>
<evidence type="ECO:0000313" key="11">
    <source>
        <dbReference type="Proteomes" id="UP000017819"/>
    </source>
</evidence>
<evidence type="ECO:0000313" key="10">
    <source>
        <dbReference type="EMBL" id="ESR23829.1"/>
    </source>
</evidence>
<dbReference type="FunFam" id="3.20.20.140:FF:000007">
    <property type="entry name" value="Imidazolonepropionase"/>
    <property type="match status" value="1"/>
</dbReference>
<evidence type="ECO:0000259" key="8">
    <source>
        <dbReference type="Pfam" id="PF01979"/>
    </source>
</evidence>
<dbReference type="GO" id="GO:0005506">
    <property type="term" value="F:iron ion binding"/>
    <property type="evidence" value="ECO:0007669"/>
    <property type="project" value="UniProtKB-UniRule"/>
</dbReference>
<dbReference type="STRING" id="631454.N177_2774"/>
<dbReference type="EMBL" id="AWXZ01000037">
    <property type="protein sequence ID" value="ESR23829.1"/>
    <property type="molecule type" value="Genomic_DNA"/>
</dbReference>
<dbReference type="GO" id="GO:0019557">
    <property type="term" value="P:L-histidine catabolic process to glutamate and formate"/>
    <property type="evidence" value="ECO:0007669"/>
    <property type="project" value="UniProtKB-UniPathway"/>
</dbReference>
<feature type="domain" description="Aminodeoxyfutalosine deaminase/Imidazolonepropionase-like composite" evidence="9">
    <location>
        <begin position="41"/>
        <end position="63"/>
    </location>
</feature>
<keyword evidence="7" id="KW-0963">Cytoplasm</keyword>
<dbReference type="CDD" id="cd01296">
    <property type="entry name" value="Imidazolone-5PH"/>
    <property type="match status" value="1"/>
</dbReference>
<feature type="binding site" evidence="7">
    <location>
        <position position="156"/>
    </location>
    <ligand>
        <name>N-formimidoyl-L-glutamate</name>
        <dbReference type="ChEBI" id="CHEBI:58928"/>
    </ligand>
</feature>
<dbReference type="Pfam" id="PF22039">
    <property type="entry name" value="HUTI_composite_bact"/>
    <property type="match status" value="1"/>
</dbReference>
<comment type="cofactor">
    <cofactor evidence="7">
        <name>Zn(2+)</name>
        <dbReference type="ChEBI" id="CHEBI:29105"/>
    </cofactor>
    <cofactor evidence="7">
        <name>Fe(3+)</name>
        <dbReference type="ChEBI" id="CHEBI:29034"/>
    </cofactor>
    <text evidence="7">Binds 1 zinc or iron ion per subunit.</text>
</comment>
<feature type="binding site" evidence="7">
    <location>
        <position position="329"/>
    </location>
    <ligand>
        <name>Fe(3+)</name>
        <dbReference type="ChEBI" id="CHEBI:29034"/>
    </ligand>
</feature>
<feature type="binding site" evidence="7">
    <location>
        <position position="84"/>
    </location>
    <ligand>
        <name>Zn(2+)</name>
        <dbReference type="ChEBI" id="CHEBI:29105"/>
    </ligand>
</feature>
<evidence type="ECO:0000256" key="6">
    <source>
        <dbReference type="ARBA" id="ARBA00023004"/>
    </source>
</evidence>
<keyword evidence="5 7" id="KW-0862">Zinc</keyword>
<dbReference type="InterPro" id="IPR005920">
    <property type="entry name" value="HutI"/>
</dbReference>
<comment type="similarity">
    <text evidence="7">Belongs to the metallo-dependent hydrolases superfamily. HutI family.</text>
</comment>
<dbReference type="Gene3D" id="2.30.40.10">
    <property type="entry name" value="Urease, subunit C, domain 1"/>
    <property type="match status" value="1"/>
</dbReference>
<dbReference type="EC" id="3.5.2.7" evidence="1 7"/>
<keyword evidence="2 7" id="KW-0479">Metal-binding</keyword>
<feature type="binding site" evidence="7">
    <location>
        <position position="86"/>
    </location>
    <ligand>
        <name>Fe(3+)</name>
        <dbReference type="ChEBI" id="CHEBI:29034"/>
    </ligand>
</feature>
<dbReference type="eggNOG" id="COG1228">
    <property type="taxonomic scope" value="Bacteria"/>
</dbReference>
<dbReference type="AlphaFoldDB" id="V4REM0"/>
<accession>V4REM0</accession>
<dbReference type="InterPro" id="IPR011059">
    <property type="entry name" value="Metal-dep_hydrolase_composite"/>
</dbReference>
<comment type="pathway">
    <text evidence="7">Amino-acid degradation; L-histidine degradation into L-glutamate; N-formimidoyl-L-glutamate from L-histidine: step 3/3.</text>
</comment>
<feature type="binding site" evidence="7">
    <location>
        <position position="254"/>
    </location>
    <ligand>
        <name>Fe(3+)</name>
        <dbReference type="ChEBI" id="CHEBI:29034"/>
    </ligand>
</feature>
<dbReference type="GO" id="GO:0005737">
    <property type="term" value="C:cytoplasm"/>
    <property type="evidence" value="ECO:0007669"/>
    <property type="project" value="UniProtKB-SubCell"/>
</dbReference>
<dbReference type="InterPro" id="IPR032466">
    <property type="entry name" value="Metal_Hydrolase"/>
</dbReference>
<feature type="binding site" evidence="7">
    <location>
        <position position="189"/>
    </location>
    <ligand>
        <name>4-imidazolone-5-propanoate</name>
        <dbReference type="ChEBI" id="CHEBI:77893"/>
    </ligand>
</feature>
<dbReference type="Gene3D" id="3.20.20.140">
    <property type="entry name" value="Metal-dependent hydrolases"/>
    <property type="match status" value="1"/>
</dbReference>
<feature type="binding site" evidence="7">
    <location>
        <position position="334"/>
    </location>
    <ligand>
        <name>4-imidazolone-5-propanoate</name>
        <dbReference type="ChEBI" id="CHEBI:77893"/>
    </ligand>
</feature>
<name>V4REM0_9HYPH</name>
<reference evidence="10 11" key="1">
    <citation type="journal article" date="2014" name="Genome Announc.">
        <title>Draft Genome Sequence of Lutibaculum baratangense Strain AMV1T, Isolated from a Mud Volcano in Andamans, India.</title>
        <authorList>
            <person name="Singh A."/>
            <person name="Sreenivas A."/>
            <person name="Sathyanarayana Reddy G."/>
            <person name="Pinnaka A.K."/>
            <person name="Shivaji S."/>
        </authorList>
    </citation>
    <scope>NUCLEOTIDE SEQUENCE [LARGE SCALE GENOMIC DNA]</scope>
    <source>
        <strain evidence="10 11">AMV1</strain>
    </source>
</reference>
<dbReference type="UniPathway" id="UPA00379">
    <property type="reaction ID" value="UER00551"/>
</dbReference>
<dbReference type="PATRIC" id="fig|631454.5.peg.2739"/>
<feature type="binding site" evidence="7">
    <location>
        <position position="84"/>
    </location>
    <ligand>
        <name>Fe(3+)</name>
        <dbReference type="ChEBI" id="CHEBI:29034"/>
    </ligand>
</feature>
<evidence type="ECO:0000256" key="4">
    <source>
        <dbReference type="ARBA" id="ARBA00022808"/>
    </source>
</evidence>
<keyword evidence="11" id="KW-1185">Reference proteome</keyword>
<evidence type="ECO:0000256" key="5">
    <source>
        <dbReference type="ARBA" id="ARBA00022833"/>
    </source>
</evidence>
<comment type="catalytic activity">
    <reaction evidence="7">
        <text>4-imidazolone-5-propanoate + H2O = N-formimidoyl-L-glutamate</text>
        <dbReference type="Rhea" id="RHEA:23660"/>
        <dbReference type="ChEBI" id="CHEBI:15377"/>
        <dbReference type="ChEBI" id="CHEBI:58928"/>
        <dbReference type="ChEBI" id="CHEBI:77893"/>
        <dbReference type="EC" id="3.5.2.7"/>
    </reaction>
</comment>
<dbReference type="GO" id="GO:0050480">
    <property type="term" value="F:imidazolonepropionase activity"/>
    <property type="evidence" value="ECO:0007669"/>
    <property type="project" value="UniProtKB-UniRule"/>
</dbReference>
<dbReference type="InterPro" id="IPR006680">
    <property type="entry name" value="Amidohydro-rel"/>
</dbReference>
<keyword evidence="3 7" id="KW-0378">Hydrolase</keyword>
<organism evidence="10 11">
    <name type="scientific">Lutibaculum baratangense AMV1</name>
    <dbReference type="NCBI Taxonomy" id="631454"/>
    <lineage>
        <taxon>Bacteria</taxon>
        <taxon>Pseudomonadati</taxon>
        <taxon>Pseudomonadota</taxon>
        <taxon>Alphaproteobacteria</taxon>
        <taxon>Hyphomicrobiales</taxon>
        <taxon>Tepidamorphaceae</taxon>
        <taxon>Lutibaculum</taxon>
    </lineage>
</organism>
<keyword evidence="6 7" id="KW-0408">Iron</keyword>
<dbReference type="SUPFAM" id="SSF51338">
    <property type="entry name" value="Composite domain of metallo-dependent hydrolases"/>
    <property type="match status" value="1"/>
</dbReference>
<feature type="binding site" evidence="7">
    <location>
        <position position="86"/>
    </location>
    <ligand>
        <name>Zn(2+)</name>
        <dbReference type="ChEBI" id="CHEBI:29105"/>
    </ligand>
</feature>
<dbReference type="SUPFAM" id="SSF51556">
    <property type="entry name" value="Metallo-dependent hydrolases"/>
    <property type="match status" value="1"/>
</dbReference>
<dbReference type="NCBIfam" id="TIGR01224">
    <property type="entry name" value="hutI"/>
    <property type="match status" value="1"/>
</dbReference>
<evidence type="ECO:0000256" key="7">
    <source>
        <dbReference type="HAMAP-Rule" id="MF_00372"/>
    </source>
</evidence>